<proteinExistence type="predicted"/>
<protein>
    <submittedName>
        <fullName evidence="5">Minor tail protein</fullName>
    </submittedName>
</protein>
<evidence type="ECO:0000256" key="3">
    <source>
        <dbReference type="SAM" id="Coils"/>
    </source>
</evidence>
<keyword evidence="3" id="KW-0175">Coiled coil</keyword>
<dbReference type="NCBIfam" id="TIGR01760">
    <property type="entry name" value="tape_meas_TP901"/>
    <property type="match status" value="1"/>
</dbReference>
<evidence type="ECO:0000259" key="4">
    <source>
        <dbReference type="Pfam" id="PF10145"/>
    </source>
</evidence>
<keyword evidence="1" id="KW-1245">Viral tail assembly</keyword>
<accession>A0A8S5NR01</accession>
<feature type="coiled-coil region" evidence="3">
    <location>
        <begin position="683"/>
        <end position="742"/>
    </location>
</feature>
<dbReference type="Pfam" id="PF10145">
    <property type="entry name" value="PhageMin_Tail"/>
    <property type="match status" value="1"/>
</dbReference>
<evidence type="ECO:0000313" key="5">
    <source>
        <dbReference type="EMBL" id="DAD97121.1"/>
    </source>
</evidence>
<name>A0A8S5NR01_9CAUD</name>
<organism evidence="5">
    <name type="scientific">Siphoviridae sp. cteIs11</name>
    <dbReference type="NCBI Taxonomy" id="2826403"/>
    <lineage>
        <taxon>Viruses</taxon>
        <taxon>Duplodnaviria</taxon>
        <taxon>Heunggongvirae</taxon>
        <taxon>Uroviricota</taxon>
        <taxon>Caudoviricetes</taxon>
    </lineage>
</organism>
<feature type="domain" description="Phage tail tape measure protein" evidence="4">
    <location>
        <begin position="206"/>
        <end position="408"/>
    </location>
</feature>
<dbReference type="GO" id="GO:0098003">
    <property type="term" value="P:viral tail assembly"/>
    <property type="evidence" value="ECO:0007669"/>
    <property type="project" value="UniProtKB-KW"/>
</dbReference>
<evidence type="ECO:0000256" key="2">
    <source>
        <dbReference type="ARBA" id="ARBA00022612"/>
    </source>
</evidence>
<evidence type="ECO:0000256" key="1">
    <source>
        <dbReference type="ARBA" id="ARBA00022465"/>
    </source>
</evidence>
<dbReference type="EMBL" id="BK015231">
    <property type="protein sequence ID" value="DAD97121.1"/>
    <property type="molecule type" value="Genomic_DNA"/>
</dbReference>
<sequence>MAGGTPLGQMYIELGLDVSKFNPSLTSAKNAVKYFQNNVKALDSTLKSHGNNADLLKSKYKSLGQAIEAQKKVLDQMKKGFDKLDPGSAKYDKAAADIERENAKLSAMEGQLYKVEQALKAVARENSFSGRMEALGQSIKKGGDHIQNFGRKVSDLGGTLTKGLTAPLVASAGFAVKAAIDYESAFAGVKKTVDGTPQQFDRLSASIRNMAKEMPSSAVEIAHVAEAAGQLGVPVGAIKEFSKTMVNLGVSTNLSAEEAASSIAKIGNIMKVSKNDLGEWSSHFGSAVVDLGNHFATTERDIVEMTNRLAAGGKLAGLTTPEILGLATAMSSVGIEAEAGGTAMTQTLTSIGKAVSGVGKGATEKLQLIAQTAGMTSEQFTKAWKEKPAQALQSFIKGLQKASDEGKNMDGILDELGMTGIRQGNMLKSLASASDTMTDAVNRSNSAWKKNSALTEEARKRYETTESQLKIFKNKITDIAIEFGGPLLKALNSGLDAAKPWLKTLSEMAEKFSKMSSEQQQNIIKWGLMGAAAGPALKLLGGGLGIIGGLTKGFGSLVSGIGKVSGAIKTFKDAGSVAGGFKALSASISGVGAATAEASTSAGLLSSSIATLGSLPTWGILLGGAALVGLSYIAEQMAEAENRTQRWGTSVSKVQDEQLSGFKSKVDEANKAIVDFGATAGNVDNVKASFEKLNSEIDKLIDEKKEKLQALAKEVGMSEEVRKNQEEQLEQTKVNVRNMTEEVGRIYQNAKDQHRDLTLEEKAIVSNIQNQMISQELDLLNISKDKKHAIMQAMNGDVKSMNETQRQDALKVVSDWILEEQKVYEKRKQAIKDAYKNDGSAKGIQERNQKLEELEAEHLARKEAYQQKYFELEKNFLDNYNGRWTKEALGGAKSRMGALGLDVKQFEEYMRSAADTVTTSSGIVAKSMANMSKETAEANMVWNSLVFDDKKGEVKTNAKEEISKVLEAENGWNSIEFILKNANLETNAKMLIGETLVETGKWNELTLEQKELVLDGHKGMQAILDNKEALDQWNALPVEVKELLMKNEAFLNSGNLAISTLQKWNQLSPEQKEIIAKDLATGEVTKIQQALNTLVGMNPNIPIDATDNSSKVISQVMNDILNIPKETNTNINADASGAEAGKNQAIEAYGAVNAYQVPEKLITANADNAIQQGQAAINKQTEWNATPSPTKLQTGDAGSAVNAGQSAINKQNEWNALYSPMKYMTGDASSAINAANSASGAIQSVPTSWHTTITATEVVNRVVNTVGRLFGHKDGTDYHPGGLAMVNDQRNAVYREMVTLPDGRSFIPEGRDVIMPLPRGSKVLRADKTRRLMQKLGIPKYASGIGIPEDAKFLKEMERANREIVLVDNKGGNEYDGQNVVAEIAFLRTSLEKLLTAILEKPSETYLDGNVLAQNSYQRYSKIMAREGI</sequence>
<reference evidence="5" key="1">
    <citation type="journal article" date="2021" name="Proc. Natl. Acad. Sci. U.S.A.">
        <title>A Catalog of Tens of Thousands of Viruses from Human Metagenomes Reveals Hidden Associations with Chronic Diseases.</title>
        <authorList>
            <person name="Tisza M.J."/>
            <person name="Buck C.B."/>
        </authorList>
    </citation>
    <scope>NUCLEOTIDE SEQUENCE</scope>
    <source>
        <strain evidence="5">CteIs11</strain>
    </source>
</reference>
<keyword evidence="2" id="KW-1188">Viral release from host cell</keyword>
<dbReference type="PANTHER" id="PTHR37813">
    <property type="entry name" value="FELS-2 PROPHAGE PROTEIN"/>
    <property type="match status" value="1"/>
</dbReference>
<dbReference type="PANTHER" id="PTHR37813:SF1">
    <property type="entry name" value="FELS-2 PROPHAGE PROTEIN"/>
    <property type="match status" value="1"/>
</dbReference>
<dbReference type="InterPro" id="IPR010090">
    <property type="entry name" value="Phage_tape_meas"/>
</dbReference>